<evidence type="ECO:0000256" key="1">
    <source>
        <dbReference type="SAM" id="MobiDB-lite"/>
    </source>
</evidence>
<proteinExistence type="predicted"/>
<gene>
    <name evidence="5" type="primary">LOC114346803</name>
</gene>
<organism evidence="5">
    <name type="scientific">Diabrotica virgifera virgifera</name>
    <name type="common">western corn rootworm</name>
    <dbReference type="NCBI Taxonomy" id="50390"/>
    <lineage>
        <taxon>Eukaryota</taxon>
        <taxon>Metazoa</taxon>
        <taxon>Ecdysozoa</taxon>
        <taxon>Arthropoda</taxon>
        <taxon>Hexapoda</taxon>
        <taxon>Insecta</taxon>
        <taxon>Pterygota</taxon>
        <taxon>Neoptera</taxon>
        <taxon>Endopterygota</taxon>
        <taxon>Coleoptera</taxon>
        <taxon>Polyphaga</taxon>
        <taxon>Cucujiformia</taxon>
        <taxon>Chrysomeloidea</taxon>
        <taxon>Chrysomelidae</taxon>
        <taxon>Galerucinae</taxon>
        <taxon>Diabroticina</taxon>
        <taxon>Diabroticites</taxon>
        <taxon>Diabrotica</taxon>
    </lineage>
</organism>
<dbReference type="Proteomes" id="UP001652700">
    <property type="component" value="Unplaced"/>
</dbReference>
<accession>A0A6P7H6J9</accession>
<dbReference type="InParanoid" id="A0A6P7H6J9"/>
<dbReference type="EnsemblMetazoa" id="XM_028297542.2">
    <property type="protein sequence ID" value="XP_028153343.1"/>
    <property type="gene ID" value="LOC114346803"/>
</dbReference>
<dbReference type="RefSeq" id="XP_028153343.1">
    <property type="nucleotide sequence ID" value="XM_028297542.1"/>
</dbReference>
<feature type="region of interest" description="Disordered" evidence="1">
    <location>
        <begin position="301"/>
        <end position="329"/>
    </location>
</feature>
<feature type="signal peptide" evidence="2">
    <location>
        <begin position="1"/>
        <end position="22"/>
    </location>
</feature>
<keyword evidence="2" id="KW-0732">Signal</keyword>
<reference evidence="3" key="2">
    <citation type="submission" date="2025-05" db="UniProtKB">
        <authorList>
            <consortium name="EnsemblMetazoa"/>
        </authorList>
    </citation>
    <scope>IDENTIFICATION</scope>
</reference>
<dbReference type="GeneID" id="114346803"/>
<sequence>MLFNIICLYIPIFIQLCDFSQTFVMDKNSNKSYDLDWQCDTICSGSGGRARFDPKNKICKCTMDKNTDETDILRMQQNAERIGLQIITCDNYHKEMGKREVNKEVVPKADQVGSVHSILPSFNSLNEKPNGKEKQWPSNAFDFNQNKPTTEAPDEIPPKTPNINDAKITDDPGKDKMNITARLIELSRMSLKRYSKLYEQAKLKPHEPRQKAEWQAKSLPRMGFLEKEKEESKIQKAMDLVKEKQKELLTKFKERNSKLLSRNHLDNQGEQKGNVGKPFAAFDKSSFAPYWDNIHKARSSSRFGKTEEVQKGSNKGIIVQPPGTYDEDE</sequence>
<dbReference type="OrthoDB" id="6739260at2759"/>
<evidence type="ECO:0000313" key="4">
    <source>
        <dbReference type="Proteomes" id="UP001652700"/>
    </source>
</evidence>
<feature type="region of interest" description="Disordered" evidence="1">
    <location>
        <begin position="149"/>
        <end position="174"/>
    </location>
</feature>
<protein>
    <submittedName>
        <fullName evidence="5">Uncharacterized protein LOC114346803</fullName>
    </submittedName>
</protein>
<feature type="chain" id="PRO_5027687008" evidence="2">
    <location>
        <begin position="23"/>
        <end position="329"/>
    </location>
</feature>
<evidence type="ECO:0000313" key="5">
    <source>
        <dbReference type="RefSeq" id="XP_028153343.1"/>
    </source>
</evidence>
<keyword evidence="4" id="KW-1185">Reference proteome</keyword>
<evidence type="ECO:0000313" key="3">
    <source>
        <dbReference type="EnsemblMetazoa" id="XP_028153343.1"/>
    </source>
</evidence>
<evidence type="ECO:0000256" key="2">
    <source>
        <dbReference type="SAM" id="SignalP"/>
    </source>
</evidence>
<name>A0A6P7H6J9_DIAVI</name>
<dbReference type="KEGG" id="dvv:114346803"/>
<reference evidence="5" key="1">
    <citation type="submission" date="2025-04" db="UniProtKB">
        <authorList>
            <consortium name="RefSeq"/>
        </authorList>
    </citation>
    <scope>IDENTIFICATION</scope>
    <source>
        <tissue evidence="5">Whole insect</tissue>
    </source>
</reference>
<dbReference type="AlphaFoldDB" id="A0A6P7H6J9"/>